<evidence type="ECO:0000313" key="5">
    <source>
        <dbReference type="Proteomes" id="UP001178148"/>
    </source>
</evidence>
<reference evidence="4 5" key="1">
    <citation type="journal article" date="2023" name="bioRxiv">
        <title>An intranuclear bacterial parasite of deep-sea mussels expresses apoptosis inhibitors acquired from its host.</title>
        <authorList>
            <person name="Gonzalez Porras M.A."/>
            <person name="Assie A."/>
            <person name="Tietjen M."/>
            <person name="Violette M."/>
            <person name="Kleiner M."/>
            <person name="Gruber-Vodicka H."/>
            <person name="Dubilier N."/>
            <person name="Leisch N."/>
        </authorList>
    </citation>
    <scope>NUCLEOTIDE SEQUENCE [LARGE SCALE GENOMIC DNA]</scope>
    <source>
        <strain evidence="4">IAP13</strain>
    </source>
</reference>
<feature type="region of interest" description="Disordered" evidence="1">
    <location>
        <begin position="607"/>
        <end position="634"/>
    </location>
</feature>
<dbReference type="InterPro" id="IPR013783">
    <property type="entry name" value="Ig-like_fold"/>
</dbReference>
<feature type="domain" description="Bacterial Ig-like" evidence="3">
    <location>
        <begin position="1179"/>
        <end position="1276"/>
    </location>
</feature>
<dbReference type="Gene3D" id="6.20.50.90">
    <property type="match status" value="1"/>
</dbReference>
<dbReference type="Proteomes" id="UP001178148">
    <property type="component" value="Unassembled WGS sequence"/>
</dbReference>
<feature type="domain" description="RapA2 cadherin-like" evidence="2">
    <location>
        <begin position="266"/>
        <end position="322"/>
    </location>
</feature>
<dbReference type="NCBIfam" id="TIGR01965">
    <property type="entry name" value="VCBS_repeat"/>
    <property type="match status" value="12"/>
</dbReference>
<feature type="region of interest" description="Disordered" evidence="1">
    <location>
        <begin position="1822"/>
        <end position="1843"/>
    </location>
</feature>
<evidence type="ECO:0000259" key="2">
    <source>
        <dbReference type="Pfam" id="PF17803"/>
    </source>
</evidence>
<organism evidence="4 5">
    <name type="scientific">Candidatus Endonucleibacter bathymodioli</name>
    <dbReference type="NCBI Taxonomy" id="539814"/>
    <lineage>
        <taxon>Bacteria</taxon>
        <taxon>Pseudomonadati</taxon>
        <taxon>Pseudomonadota</taxon>
        <taxon>Gammaproteobacteria</taxon>
        <taxon>Oceanospirillales</taxon>
        <taxon>Endozoicomonadaceae</taxon>
        <taxon>Candidatus Endonucleibacter</taxon>
    </lineage>
</organism>
<feature type="compositionally biased region" description="Basic and acidic residues" evidence="1">
    <location>
        <begin position="2285"/>
        <end position="2305"/>
    </location>
</feature>
<evidence type="ECO:0000256" key="1">
    <source>
        <dbReference type="SAM" id="MobiDB-lite"/>
    </source>
</evidence>
<proteinExistence type="predicted"/>
<accession>A0AA90ST87</accession>
<feature type="domain" description="Bacterial Ig-like" evidence="3">
    <location>
        <begin position="1517"/>
        <end position="1614"/>
    </location>
</feature>
<feature type="domain" description="Bacterial Ig-like" evidence="3">
    <location>
        <begin position="1855"/>
        <end position="1952"/>
    </location>
</feature>
<feature type="region of interest" description="Disordered" evidence="1">
    <location>
        <begin position="2251"/>
        <end position="2305"/>
    </location>
</feature>
<sequence length="2305" mass="241974">MKSYTVVASEGDTFVRDASGNLTLVKSGDVLPETAIVEKGENSHLVLQGDQQTVSINTTSGVPLSSLLENTNAYSVEDPSSSATMRSDNAAVAPDDVSRVNNSSNQVVVEDEEEILSDVHRPAEVVELNTLNINVNHGELGAAERMASGNKLVDEQARNILNDVVGGDAVTIGLSSTSNSGGPGHDNLTNKRKPEIVGHTAIPFSKVDILENGKVIGHTVSDKNGNYSVTEPLPDGVHTLTAQATALTALTHVTSSPLTITVDTTINAQDDTNTATEDQALGVTSGNVLDNDDKDGTVVTTTGDIKGKYGTFHMQTDGKYTYDLDNTNPAVQALAEGATLPDPVNYTIKDAAGNTGTAKLTITITGTNDAPSLKVDQTTNVVGTLKAVDVDKGDTHTFAVVNGAGNYGTLTVDKTTGAYTFASNTNISGMHLDPVSGKYTGEVCFEVKVTDNHRATQSKFITFTSEAVLTQTKPNALPTITTSVPGVPVVTDHKPTIIPGTVSNAVTIDLSKKTDSGNSDHDNLTNITKPEITGKTDIPFSKIDILENGKPIAYAISDKDGHYKIVVPQPLPDGLHTLTAIAVAPSVTTPVKSGDLDLTIDTDVKATDDTNTAREDQGPAETSGNVLTNDDAGSKVTTTGEIKGKYGTVHMTESGHYIYILDNTNPAVQALAEGEKLPDPVNYGIKDAAGNTATAKLTITITGTNDAPDLIVHHTSNVVGTLKAVDVDKGDTHTFAVVNGTGNYGTLTVHPKTGAYTFASNKNISGMHLDPVSGKYTGEVFFEVKVTDNHRATQSKFITFTSEAVLTQTKPNALPTITTSVPGVPVVTDHKPTITPGTVSNAVTIDLSKGTDSGNSDQDKITNIKHPEVIGKTDIPFSKVDIVENGHPIAHAISDEHGHYKIIVPQPLPDGPHTLTAIAVAPSVTTPVKSGDLDLTIDTDVKATDDTNTATEDQGPAETGGNVLTNDDAGSKVTTTGEIKGKYGTVHMTESGHYIYTLDNTNPAVQALAVGEKLPDPVNYTIKDAAGNTATAKLTITITGTNDTPSLKVDQTTHIEGILKAVDVDKIDTHTFAVVNGTGNYGTLTVHPKTGAYTFKSNKNISGMHLDPVSGKYTGEVFFEVKVTDNHRATQSKFITFTSEAVLTQTKPNALPTITTSVPGVPVVTDHKPTITPGTVSNAVTIDLSKGTDSGNSDQDKITNIKHPEVIGKTDIPFSKVEIVENGHPIAHAISDEHGHYKIIVPQPLPDGPHTLTAIAVAPSVTTPVKSGDLDLTIDTDVKATDDTNTATEDQALGVTSGNVLDNDDKDGTVVTTTGPIPGKYGMVHMQADGKYTYDLDNKNPAVQALAVGEKLPDPVNYTIKDAAGNTATAKLTITITGTNDTPSLKVDQTTHIEGILKAVDVDKIDTHTFAVVNGEGNYGRLTVEKTTGSYTFSSNTNVLGMHLDPVSGKYTGEVCFEVKVTDNHGATQSKFITFTSEAVLTETTPNMPPAITTSVPGAPVVTDIKPVITRGTVSNAVTIDLSKATDSGISDQDKITNIQQPEIFGKTDIPFSKIEILENRKTIAHAISDEYGNYKITVPQPLPDGTHTLTAIAVAPSVIRSVKSGNLDLTIDTDVKATDDTNTATEDQALGVTSGNVLGNDDKDGTVVTNTGDIKGNYGTVHMQANGDYTYDLDNTKSAVQALAEGVILLDPVNYTIKDAAGNTATAKLTITITGTNDAPSLKVDPTTHIVGTLKAVDVDKGDTHTFAVVDGKGNYGNLTVHPKTGAYTFTSNTNISGMHFDSASGKYTGKVFFEVKVTDNHGATQSKFITFTSEAVLTETTPNMPPTITTSVPKEPDVTDAKPVITPSTVSNSVTIDLSKATDSGISDQDKITNIPNPEIIGKTYVPFSKIEILENGHAIAQAISNAARDYKIAVPLPLADGTHTLTAMAVAPSVTTTVKSGPLDLKIDTIINAGHDVDSATEGQAAGATQGDVLANDDRGSTVTTIGDIPGKYGMFHMQADGKYTYDLDNTNPAVQALNKGESLPDPIPYKITDIAGNTSPATLTIIIAGVGVAPPPPPPTSTATTTTTAAMISGNVLGNDDHAQGGIVVAITPLVTSHGVYTLDKDGSYTFTVDQQASKNIAAGAHEEDTLTYEVTDAAGNTASAMLTTSINADGAMYNIINAAHDAPAEARDVLDFDISVRDEMHSFSLPVHDNAMLNLDNIEHHLENAKTAEPPAAHDALAIAATLINDAQESSKDAPIIKAVENKEGKTHVSNPNAPTIEHGGDHTHDTSTRTVEFAGDNHHKQDSHNDNHDDGTGLT</sequence>
<feature type="compositionally biased region" description="Basic and acidic residues" evidence="1">
    <location>
        <begin position="607"/>
        <end position="617"/>
    </location>
</feature>
<name>A0AA90ST87_9GAMM</name>
<evidence type="ECO:0000259" key="3">
    <source>
        <dbReference type="Pfam" id="PF19077"/>
    </source>
</evidence>
<feature type="domain" description="Bacterial Ig-like" evidence="3">
    <location>
        <begin position="842"/>
        <end position="939"/>
    </location>
</feature>
<gene>
    <name evidence="4" type="ORF">QS748_08915</name>
</gene>
<dbReference type="EMBL" id="JASXSV010000012">
    <property type="protein sequence ID" value="MDP0589289.1"/>
    <property type="molecule type" value="Genomic_DNA"/>
</dbReference>
<feature type="domain" description="RapA2 cadherin-like" evidence="2">
    <location>
        <begin position="358"/>
        <end position="421"/>
    </location>
</feature>
<feature type="domain" description="Bacterial Ig-like" evidence="3">
    <location>
        <begin position="505"/>
        <end position="602"/>
    </location>
</feature>
<dbReference type="InterPro" id="IPR044016">
    <property type="entry name" value="Big_13"/>
</dbReference>
<feature type="region of interest" description="Disordered" evidence="1">
    <location>
        <begin position="945"/>
        <end position="976"/>
    </location>
</feature>
<dbReference type="InterPro" id="IPR040853">
    <property type="entry name" value="RapA2_cadherin-like"/>
</dbReference>
<keyword evidence="5" id="KW-1185">Reference proteome</keyword>
<dbReference type="Pfam" id="PF19077">
    <property type="entry name" value="Big_13"/>
    <property type="match status" value="6"/>
</dbReference>
<dbReference type="Pfam" id="PF17803">
    <property type="entry name" value="Cadherin_4"/>
    <property type="match status" value="4"/>
</dbReference>
<evidence type="ECO:0000313" key="4">
    <source>
        <dbReference type="EMBL" id="MDP0589289.1"/>
    </source>
</evidence>
<protein>
    <submittedName>
        <fullName evidence="4">VCBS domain-containing protein</fullName>
    </submittedName>
</protein>
<dbReference type="Pfam" id="PF17963">
    <property type="entry name" value="Big_9"/>
    <property type="match status" value="3"/>
</dbReference>
<feature type="domain" description="Bacterial Ig-like" evidence="3">
    <location>
        <begin position="170"/>
        <end position="264"/>
    </location>
</feature>
<dbReference type="Gene3D" id="2.60.40.10">
    <property type="entry name" value="Immunoglobulins"/>
    <property type="match status" value="6"/>
</dbReference>
<dbReference type="InterPro" id="IPR010221">
    <property type="entry name" value="VCBS_dom"/>
</dbReference>
<feature type="compositionally biased region" description="Polar residues" evidence="1">
    <location>
        <begin position="1822"/>
        <end position="1834"/>
    </location>
</feature>
<feature type="compositionally biased region" description="Basic and acidic residues" evidence="1">
    <location>
        <begin position="2268"/>
        <end position="2277"/>
    </location>
</feature>
<feature type="domain" description="RapA2 cadherin-like" evidence="2">
    <location>
        <begin position="695"/>
        <end position="758"/>
    </location>
</feature>
<comment type="caution">
    <text evidence="4">The sequence shown here is derived from an EMBL/GenBank/DDBJ whole genome shotgun (WGS) entry which is preliminary data.</text>
</comment>
<feature type="domain" description="RapA2 cadherin-like" evidence="2">
    <location>
        <begin position="1032"/>
        <end position="1095"/>
    </location>
</feature>